<dbReference type="Gene3D" id="2.10.50.10">
    <property type="entry name" value="Tumor Necrosis Factor Receptor, subunit A, domain 2"/>
    <property type="match status" value="2"/>
</dbReference>
<dbReference type="SMART" id="SM01411">
    <property type="entry name" value="Ephrin_rec_like"/>
    <property type="match status" value="1"/>
</dbReference>
<feature type="compositionally biased region" description="Low complexity" evidence="1">
    <location>
        <begin position="564"/>
        <end position="580"/>
    </location>
</feature>
<dbReference type="OrthoDB" id="2012039at2759"/>
<feature type="compositionally biased region" description="Polar residues" evidence="1">
    <location>
        <begin position="708"/>
        <end position="718"/>
    </location>
</feature>
<feature type="region of interest" description="Disordered" evidence="1">
    <location>
        <begin position="430"/>
        <end position="777"/>
    </location>
</feature>
<feature type="compositionally biased region" description="Basic and acidic residues" evidence="1">
    <location>
        <begin position="552"/>
        <end position="563"/>
    </location>
</feature>
<dbReference type="EMBL" id="FO082268">
    <property type="protein sequence ID" value="CCO18457.1"/>
    <property type="molecule type" value="Genomic_DNA"/>
</dbReference>
<proteinExistence type="predicted"/>
<dbReference type="STRING" id="41875.K8EJU1"/>
<dbReference type="KEGG" id="bpg:Bathy11g02850"/>
<dbReference type="Proteomes" id="UP000198341">
    <property type="component" value="Chromosome 11"/>
</dbReference>
<feature type="compositionally biased region" description="Basic and acidic residues" evidence="1">
    <location>
        <begin position="449"/>
        <end position="513"/>
    </location>
</feature>
<dbReference type="AlphaFoldDB" id="K8EJU1"/>
<dbReference type="SUPFAM" id="SSF57184">
    <property type="entry name" value="Growth factor receptor domain"/>
    <property type="match status" value="1"/>
</dbReference>
<dbReference type="InterPro" id="IPR009030">
    <property type="entry name" value="Growth_fac_rcpt_cys_sf"/>
</dbReference>
<dbReference type="Pfam" id="PF07699">
    <property type="entry name" value="Ephrin_rec_like"/>
    <property type="match status" value="1"/>
</dbReference>
<evidence type="ECO:0000313" key="3">
    <source>
        <dbReference type="EMBL" id="CCO18457.1"/>
    </source>
</evidence>
<name>K8EJU1_9CHLO</name>
<keyword evidence="4" id="KW-1185">Reference proteome</keyword>
<sequence>MSTGEETHPLLLSKNTKFNTLSLHDEVRENDGVLKVGFDVGEKSLQRRSRGHQCVLLALAAIACSLLVLKIRVHSEFDETKLGATTYYENPVYTDQNTDPMTEKNVNDIKTSRLAVTLHTGCSPHEKLPWHIEDKSTWGQEVGAKIIFKSDTNDFFFERGVEMENVGCGSYSIETEDLLVGMQFGFALYQKNNQTAHQATKDIGCRSESDSDTRCPSWKSPHGDGIRGGPMEMTECTFQYKYGAVTFYNRVFDGETTDYVWGSCLDTCPAFTRAPYCGKSEEVPQIGQLELREDEKCTPGEYLQANGKCQRCPVGHYSGEAEASECQPCAAGTMQPNEGQTECIACPNGWYQSEIGQQYCESCPGSRADSSRRKLQGGMLDKMKNFDWSKFGSVDGWEWIQNTTETIVNKTETAYDDAKNAVNSTLTSGADTVKQSAKKASDAVSDTFSKTKESAEDSKDTVDAAAADAKEKTDDAIDDAKKSAEKTTEDVKVAAKKTQESAEKATEDSKENVDDAVNGVKKATVSAEEAAEDAAHDAKENVEKATTTDPKQAVDDAAHEVKKATVSAEEAAEDAANASKESVEDAVETVEDAAKKVGSHGGNDSDSDGSESSSSENTSEDDVVVEKSVSVETTTTTKEAKEESSGPVAQATTPTSISSDETSSSSSSSSTTTSAAPTTTTPSTTTSTPTPTTPTSTSSFENGDKSTNRGATSLAQCPSASSSSFELGKETEKEEEELTSRIGQAKTTPRASSYRRGFHHIGNGENGVATPPRSWAV</sequence>
<feature type="compositionally biased region" description="Low complexity" evidence="1">
    <location>
        <begin position="652"/>
        <end position="699"/>
    </location>
</feature>
<feature type="compositionally biased region" description="Polar residues" evidence="1">
    <location>
        <begin position="741"/>
        <end position="751"/>
    </location>
</feature>
<organism evidence="3 4">
    <name type="scientific">Bathycoccus prasinos</name>
    <dbReference type="NCBI Taxonomy" id="41875"/>
    <lineage>
        <taxon>Eukaryota</taxon>
        <taxon>Viridiplantae</taxon>
        <taxon>Chlorophyta</taxon>
        <taxon>Mamiellophyceae</taxon>
        <taxon>Mamiellales</taxon>
        <taxon>Bathycoccaceae</taxon>
        <taxon>Bathycoccus</taxon>
    </lineage>
</organism>
<dbReference type="Gene3D" id="1.20.120.20">
    <property type="entry name" value="Apolipoprotein"/>
    <property type="match status" value="1"/>
</dbReference>
<evidence type="ECO:0000259" key="2">
    <source>
        <dbReference type="Pfam" id="PF07699"/>
    </source>
</evidence>
<dbReference type="RefSeq" id="XP_007510112.1">
    <property type="nucleotide sequence ID" value="XM_007510050.1"/>
</dbReference>
<reference evidence="3 4" key="1">
    <citation type="submission" date="2011-10" db="EMBL/GenBank/DDBJ databases">
        <authorList>
            <person name="Genoscope - CEA"/>
        </authorList>
    </citation>
    <scope>NUCLEOTIDE SEQUENCE [LARGE SCALE GENOMIC DNA]</scope>
    <source>
        <strain evidence="3 4">RCC 1105</strain>
    </source>
</reference>
<gene>
    <name evidence="3" type="ordered locus">Bathy11g02850</name>
</gene>
<accession>K8EJU1</accession>
<dbReference type="InterPro" id="IPR011641">
    <property type="entry name" value="Tyr-kin_ephrin_A/B_rcpt-like"/>
</dbReference>
<evidence type="ECO:0000313" key="4">
    <source>
        <dbReference type="Proteomes" id="UP000198341"/>
    </source>
</evidence>
<evidence type="ECO:0000256" key="1">
    <source>
        <dbReference type="SAM" id="MobiDB-lite"/>
    </source>
</evidence>
<feature type="domain" description="Tyrosine-protein kinase ephrin type A/B receptor-like" evidence="2">
    <location>
        <begin position="332"/>
        <end position="369"/>
    </location>
</feature>
<protein>
    <recommendedName>
        <fullName evidence="2">Tyrosine-protein kinase ephrin type A/B receptor-like domain-containing protein</fullName>
    </recommendedName>
</protein>
<dbReference type="GeneID" id="19012965"/>
<feature type="compositionally biased region" description="Low complexity" evidence="1">
    <location>
        <begin position="626"/>
        <end position="637"/>
    </location>
</feature>
<feature type="compositionally biased region" description="Basic and acidic residues" evidence="1">
    <location>
        <begin position="533"/>
        <end position="543"/>
    </location>
</feature>